<reference evidence="4" key="1">
    <citation type="submission" date="2017-01" db="EMBL/GenBank/DDBJ databases">
        <title>Comparative genomics of anhydrobiosis in the tardigrade Hypsibius dujardini.</title>
        <authorList>
            <person name="Yoshida Y."/>
            <person name="Koutsovoulos G."/>
            <person name="Laetsch D."/>
            <person name="Stevens L."/>
            <person name="Kumar S."/>
            <person name="Horikawa D."/>
            <person name="Ishino K."/>
            <person name="Komine S."/>
            <person name="Tomita M."/>
            <person name="Blaxter M."/>
            <person name="Arakawa K."/>
        </authorList>
    </citation>
    <scope>NUCLEOTIDE SEQUENCE [LARGE SCALE GENOMIC DNA]</scope>
    <source>
        <strain evidence="4">Z151</strain>
    </source>
</reference>
<evidence type="ECO:0000256" key="1">
    <source>
        <dbReference type="SAM" id="MobiDB-lite"/>
    </source>
</evidence>
<dbReference type="PROSITE" id="PS50206">
    <property type="entry name" value="RHODANESE_3"/>
    <property type="match status" value="1"/>
</dbReference>
<evidence type="ECO:0000313" key="4">
    <source>
        <dbReference type="Proteomes" id="UP000192578"/>
    </source>
</evidence>
<feature type="region of interest" description="Disordered" evidence="1">
    <location>
        <begin position="1"/>
        <end position="22"/>
    </location>
</feature>
<sequence>MQFSERRQPRKPGTLTLKLDGSLGGSNWPLSAACTPTCLPGLGKPRTPTSHSAANTPASPSTHLDILQSLTLQGQTPTGTPTNESYPSLASGASSVASLALGSSAAGRAGELKAVLPEELAKRMRRPKPFLLLDCRPEFMYKMNHIYGAVNVNLTDRVVRRRLHLGKVSVLEVMTSKEAKALYRKRVLKEVVIYDEKTMDWTELPPYDHLQILLNSLKNDGKDPAVLIESNWCWSRVQLVLVQSPSGIWTRVQLVLDQSPIDVGPESNWCWTRVQLVFGPESNWYLDQSPVGIWTIVQLVLVQSPIGDDRLEISDRDMRLLDMNSSCEKPIKKAQTKQDIALWWKWHE</sequence>
<dbReference type="SUPFAM" id="SSF52821">
    <property type="entry name" value="Rhodanese/Cell cycle control phosphatase"/>
    <property type="match status" value="1"/>
</dbReference>
<name>A0A1W0WAL7_HYPEX</name>
<dbReference type="Pfam" id="PF00581">
    <property type="entry name" value="Rhodanese"/>
    <property type="match status" value="1"/>
</dbReference>
<accession>A0A1W0WAL7</accession>
<comment type="caution">
    <text evidence="3">The sequence shown here is derived from an EMBL/GenBank/DDBJ whole genome shotgun (WGS) entry which is preliminary data.</text>
</comment>
<dbReference type="InterPro" id="IPR036873">
    <property type="entry name" value="Rhodanese-like_dom_sf"/>
</dbReference>
<dbReference type="CDD" id="cd01446">
    <property type="entry name" value="DSP_MapKP"/>
    <property type="match status" value="1"/>
</dbReference>
<dbReference type="InterPro" id="IPR001763">
    <property type="entry name" value="Rhodanese-like_dom"/>
</dbReference>
<feature type="domain" description="Rhodanese" evidence="2">
    <location>
        <begin position="126"/>
        <end position="196"/>
    </location>
</feature>
<evidence type="ECO:0000313" key="3">
    <source>
        <dbReference type="EMBL" id="OQV12217.1"/>
    </source>
</evidence>
<dbReference type="Gene3D" id="3.40.250.10">
    <property type="entry name" value="Rhodanese-like domain"/>
    <property type="match status" value="1"/>
</dbReference>
<keyword evidence="4" id="KW-1185">Reference proteome</keyword>
<dbReference type="OrthoDB" id="426001at2759"/>
<dbReference type="AlphaFoldDB" id="A0A1W0WAL7"/>
<proteinExistence type="predicted"/>
<dbReference type="PROSITE" id="PS51257">
    <property type="entry name" value="PROKAR_LIPOPROTEIN"/>
    <property type="match status" value="1"/>
</dbReference>
<organism evidence="3 4">
    <name type="scientific">Hypsibius exemplaris</name>
    <name type="common">Freshwater tardigrade</name>
    <dbReference type="NCBI Taxonomy" id="2072580"/>
    <lineage>
        <taxon>Eukaryota</taxon>
        <taxon>Metazoa</taxon>
        <taxon>Ecdysozoa</taxon>
        <taxon>Tardigrada</taxon>
        <taxon>Eutardigrada</taxon>
        <taxon>Parachela</taxon>
        <taxon>Hypsibioidea</taxon>
        <taxon>Hypsibiidae</taxon>
        <taxon>Hypsibius</taxon>
    </lineage>
</organism>
<protein>
    <submittedName>
        <fullName evidence="3">Dual specificity protein phosphatase 10</fullName>
    </submittedName>
</protein>
<dbReference type="EMBL" id="MTYJ01000150">
    <property type="protein sequence ID" value="OQV12217.1"/>
    <property type="molecule type" value="Genomic_DNA"/>
</dbReference>
<gene>
    <name evidence="3" type="ORF">BV898_13481</name>
</gene>
<evidence type="ECO:0000259" key="2">
    <source>
        <dbReference type="PROSITE" id="PS50206"/>
    </source>
</evidence>
<dbReference type="Proteomes" id="UP000192578">
    <property type="component" value="Unassembled WGS sequence"/>
</dbReference>